<dbReference type="GO" id="GO:0008270">
    <property type="term" value="F:zinc ion binding"/>
    <property type="evidence" value="ECO:0007669"/>
    <property type="project" value="UniProtKB-KW"/>
</dbReference>
<keyword evidence="1" id="KW-0479">Metal-binding</keyword>
<sequence length="319" mass="34803">MSGINKVPLGCKSHLLKHVVSFRRRVFMVLNDNAEELNLALRFKIDGFDYVVFATTETMKCFGCGAEGHLVRSCPERAGGARPESAAADAAQPAVSRAEAPPAAEQQQQRQEEEEEEEVAAADGAVDGAGGSDEREREGEAEPGDTVLLSDSQNSECSIITDEMECGTSQAREKEPVFKRPAQRETSSRHAKKSKTSKIPKPSVSSRPRAETGSASESEDSAAECARGSSDSPRSVKRALSSSKYTPDQVHKFLNETKGKRNVKVEDFFPDLEMFLKCSKVLTRSEEEGGIGEPDVHRLRKHVTAVRKLLGHPDDDSKV</sequence>
<gene>
    <name evidence="4" type="ORF">AMEX_G2536</name>
</gene>
<evidence type="ECO:0000313" key="4">
    <source>
        <dbReference type="EMBL" id="KAG9283734.1"/>
    </source>
</evidence>
<evidence type="ECO:0000256" key="2">
    <source>
        <dbReference type="SAM" id="MobiDB-lite"/>
    </source>
</evidence>
<feature type="compositionally biased region" description="Polar residues" evidence="2">
    <location>
        <begin position="149"/>
        <end position="158"/>
    </location>
</feature>
<dbReference type="InterPro" id="IPR036875">
    <property type="entry name" value="Znf_CCHC_sf"/>
</dbReference>
<dbReference type="Proteomes" id="UP000752171">
    <property type="component" value="Unassembled WGS sequence"/>
</dbReference>
<evidence type="ECO:0000256" key="1">
    <source>
        <dbReference type="PROSITE-ProRule" id="PRU00047"/>
    </source>
</evidence>
<feature type="compositionally biased region" description="Basic residues" evidence="2">
    <location>
        <begin position="189"/>
        <end position="198"/>
    </location>
</feature>
<dbReference type="SMART" id="SM00343">
    <property type="entry name" value="ZnF_C2HC"/>
    <property type="match status" value="1"/>
</dbReference>
<accession>A0A8T2MKQ1</accession>
<feature type="region of interest" description="Disordered" evidence="2">
    <location>
        <begin position="76"/>
        <end position="248"/>
    </location>
</feature>
<feature type="domain" description="CCHC-type" evidence="3">
    <location>
        <begin position="60"/>
        <end position="76"/>
    </location>
</feature>
<feature type="compositionally biased region" description="Low complexity" evidence="2">
    <location>
        <begin position="76"/>
        <end position="109"/>
    </location>
</feature>
<dbReference type="InterPro" id="IPR001878">
    <property type="entry name" value="Znf_CCHC"/>
</dbReference>
<reference evidence="4 5" key="1">
    <citation type="submission" date="2021-07" db="EMBL/GenBank/DDBJ databases">
        <authorList>
            <person name="Imarazene B."/>
            <person name="Zahm M."/>
            <person name="Klopp C."/>
            <person name="Cabau C."/>
            <person name="Beille S."/>
            <person name="Jouanno E."/>
            <person name="Castinel A."/>
            <person name="Lluch J."/>
            <person name="Gil L."/>
            <person name="Kuchtly C."/>
            <person name="Lopez Roques C."/>
            <person name="Donnadieu C."/>
            <person name="Parrinello H."/>
            <person name="Journot L."/>
            <person name="Du K."/>
            <person name="Schartl M."/>
            <person name="Retaux S."/>
            <person name="Guiguen Y."/>
        </authorList>
    </citation>
    <scope>NUCLEOTIDE SEQUENCE [LARGE SCALE GENOMIC DNA]</scope>
    <source>
        <strain evidence="4">Pach_M1</strain>
        <tissue evidence="4">Testis</tissue>
    </source>
</reference>
<keyword evidence="1" id="KW-0863">Zinc-finger</keyword>
<protein>
    <recommendedName>
        <fullName evidence="3">CCHC-type domain-containing protein</fullName>
    </recommendedName>
</protein>
<evidence type="ECO:0000259" key="3">
    <source>
        <dbReference type="PROSITE" id="PS50158"/>
    </source>
</evidence>
<dbReference type="GO" id="GO:0003676">
    <property type="term" value="F:nucleic acid binding"/>
    <property type="evidence" value="ECO:0007669"/>
    <property type="project" value="InterPro"/>
</dbReference>
<dbReference type="SUPFAM" id="SSF57756">
    <property type="entry name" value="Retrovirus zinc finger-like domains"/>
    <property type="match status" value="1"/>
</dbReference>
<proteinExistence type="predicted"/>
<dbReference type="AlphaFoldDB" id="A0A8T2MKQ1"/>
<name>A0A8T2MKQ1_ASTMX</name>
<feature type="compositionally biased region" description="Low complexity" evidence="2">
    <location>
        <begin position="199"/>
        <end position="216"/>
    </location>
</feature>
<feature type="compositionally biased region" description="Basic and acidic residues" evidence="2">
    <location>
        <begin position="171"/>
        <end position="188"/>
    </location>
</feature>
<dbReference type="EMBL" id="JAICCE010000001">
    <property type="protein sequence ID" value="KAG9283734.1"/>
    <property type="molecule type" value="Genomic_DNA"/>
</dbReference>
<comment type="caution">
    <text evidence="4">The sequence shown here is derived from an EMBL/GenBank/DDBJ whole genome shotgun (WGS) entry which is preliminary data.</text>
</comment>
<dbReference type="PROSITE" id="PS50158">
    <property type="entry name" value="ZF_CCHC"/>
    <property type="match status" value="1"/>
</dbReference>
<dbReference type="Gene3D" id="4.10.60.10">
    <property type="entry name" value="Zinc finger, CCHC-type"/>
    <property type="match status" value="1"/>
</dbReference>
<keyword evidence="1" id="KW-0862">Zinc</keyword>
<evidence type="ECO:0000313" key="5">
    <source>
        <dbReference type="Proteomes" id="UP000752171"/>
    </source>
</evidence>
<organism evidence="4 5">
    <name type="scientific">Astyanax mexicanus</name>
    <name type="common">Blind cave fish</name>
    <name type="synonym">Astyanax fasciatus mexicanus</name>
    <dbReference type="NCBI Taxonomy" id="7994"/>
    <lineage>
        <taxon>Eukaryota</taxon>
        <taxon>Metazoa</taxon>
        <taxon>Chordata</taxon>
        <taxon>Craniata</taxon>
        <taxon>Vertebrata</taxon>
        <taxon>Euteleostomi</taxon>
        <taxon>Actinopterygii</taxon>
        <taxon>Neopterygii</taxon>
        <taxon>Teleostei</taxon>
        <taxon>Ostariophysi</taxon>
        <taxon>Characiformes</taxon>
        <taxon>Characoidei</taxon>
        <taxon>Acestrorhamphidae</taxon>
        <taxon>Acestrorhamphinae</taxon>
        <taxon>Astyanax</taxon>
    </lineage>
</organism>